<evidence type="ECO:0000313" key="2">
    <source>
        <dbReference type="EMBL" id="AWD90693.1"/>
    </source>
</evidence>
<name>A0A2S1GMW6_9CAUD</name>
<dbReference type="GeneID" id="54991112"/>
<dbReference type="RefSeq" id="YP_009800611.1">
    <property type="nucleotide sequence ID" value="NC_047956.1"/>
</dbReference>
<dbReference type="Proteomes" id="UP000247252">
    <property type="component" value="Segment"/>
</dbReference>
<keyword evidence="3" id="KW-1185">Reference proteome</keyword>
<protein>
    <submittedName>
        <fullName evidence="2">Uncharacterized protein</fullName>
    </submittedName>
</protein>
<organism evidence="2 3">
    <name type="scientific">Pseudomonas phage Achelous</name>
    <dbReference type="NCBI Taxonomy" id="2163982"/>
    <lineage>
        <taxon>Viruses</taxon>
        <taxon>Duplodnaviria</taxon>
        <taxon>Heunggongvirae</taxon>
        <taxon>Uroviricota</taxon>
        <taxon>Caudoviricetes</taxon>
        <taxon>Autographivirales</taxon>
        <taxon>Autosignataviridae</taxon>
        <taxon>Colwellvirinae</taxon>
        <taxon>Nerthusvirus</taxon>
        <taxon>Nerthusvirus achelous</taxon>
        <taxon>Uliginvirus achelous</taxon>
    </lineage>
</organism>
<accession>A0A2S1GMW6</accession>
<proteinExistence type="predicted"/>
<sequence>MSDAFDYGGAVAETVSNFKNPKVGTRNARLWALIRVGTFSENFKGEAKAPAPYAFAIFHLLGKEDKLDDGSPMFFVKPFPLKKGDKSFLHKTFIPAMGGMAKHKGFTTMGNQLVSLSLKGGKEMNEDNTPKFVNFSNMAEIGEDTLELLEAAPAYKPLEGAPGFLMEAELTEEVLSKLHPVREFAETVMQTEEFKAGTHPVQALIQAMYDKDTERYTRKDKKSDDEAGDGDEGKQTPAPAGKVEALNEEQEFGE</sequence>
<feature type="compositionally biased region" description="Basic and acidic residues" evidence="1">
    <location>
        <begin position="209"/>
        <end position="225"/>
    </location>
</feature>
<evidence type="ECO:0000313" key="3">
    <source>
        <dbReference type="Proteomes" id="UP000247252"/>
    </source>
</evidence>
<evidence type="ECO:0000256" key="1">
    <source>
        <dbReference type="SAM" id="MobiDB-lite"/>
    </source>
</evidence>
<dbReference type="EMBL" id="MH113814">
    <property type="protein sequence ID" value="AWD90693.1"/>
    <property type="molecule type" value="Genomic_DNA"/>
</dbReference>
<dbReference type="KEGG" id="vg:54991112"/>
<reference evidence="2 3" key="1">
    <citation type="submission" date="2018-03" db="EMBL/GenBank/DDBJ databases">
        <title>Phage therapy in agriculture - a green tech approach to combat plant pathogenic bacteria.</title>
        <authorList>
            <person name="Carstens A.B."/>
            <person name="Djurhuus A.M."/>
            <person name="Hansen L.H."/>
        </authorList>
    </citation>
    <scope>NUCLEOTIDE SEQUENCE [LARGE SCALE GENOMIC DNA]</scope>
</reference>
<feature type="region of interest" description="Disordered" evidence="1">
    <location>
        <begin position="209"/>
        <end position="254"/>
    </location>
</feature>